<keyword evidence="7" id="KW-1185">Reference proteome</keyword>
<dbReference type="InterPro" id="IPR030678">
    <property type="entry name" value="Peptide/Ni-bd"/>
</dbReference>
<dbReference type="GO" id="GO:0043190">
    <property type="term" value="C:ATP-binding cassette (ABC) transporter complex"/>
    <property type="evidence" value="ECO:0007669"/>
    <property type="project" value="InterPro"/>
</dbReference>
<reference evidence="6 7" key="1">
    <citation type="submission" date="2023-06" db="EMBL/GenBank/DDBJ databases">
        <title>Sporosarcina sp. nov., isolated from Korean traditional fermented seafood 'Jeotgal'.</title>
        <authorList>
            <person name="Yang A.I."/>
            <person name="Shin N.-R."/>
        </authorList>
    </citation>
    <scope>NUCLEOTIDE SEQUENCE [LARGE SCALE GENOMIC DNA]</scope>
    <source>
        <strain evidence="6 7">KCTC43456</strain>
    </source>
</reference>
<dbReference type="GO" id="GO:0042597">
    <property type="term" value="C:periplasmic space"/>
    <property type="evidence" value="ECO:0007669"/>
    <property type="project" value="UniProtKB-ARBA"/>
</dbReference>
<sequence>MSGNAGDTGKSEGGGKSSETKDLIVATLSDATKLDPHLGTDIPSANIYHGRIYEGLVYQDKNMEIQPLLATSWEKLDDLTWEFTLRENVKFHDGTDFTAEAVKRTIERVLDEKTASARANLFEMITEVKVINDHKVQLITEYPYAPLLANLSHYASGIISPTAIDSGKEIAQNPVGTGPYKLANWKIGQEIKLEQFDKYWGKQSGLKTITFKVIPEDSTRVAMVETGEAHIADPVPVTEVDRITNSDSMKLVRSDSLGNDYIGFNLNKEPFNNVKVRQAISYAIDTESIISGVYNNVGTLATSTMGPAIWGFNDKLKGYSYDLEKAKALMAEAGYKDGFKTTIWTNDNKARMDVAEVVQSQLKGLGIDLEIKVVEWGAYLEGTGKGEHDMFILGWSNMTGDADYNQYFLFHSAAHGNTGNRAFYSNPKVDDLINKGRQETDPEKRLAIYAEAQEIEMNDAPMIFFRNSEYISAIGKNVQGFWIHPSGVYMLDDVTVK</sequence>
<dbReference type="InterPro" id="IPR039424">
    <property type="entry name" value="SBP_5"/>
</dbReference>
<dbReference type="PROSITE" id="PS01040">
    <property type="entry name" value="SBP_BACTERIAL_5"/>
    <property type="match status" value="1"/>
</dbReference>
<comment type="similarity">
    <text evidence="2">Belongs to the bacterial solute-binding protein 5 family.</text>
</comment>
<dbReference type="Gene3D" id="3.10.105.10">
    <property type="entry name" value="Dipeptide-binding Protein, Domain 3"/>
    <property type="match status" value="1"/>
</dbReference>
<dbReference type="PANTHER" id="PTHR30290">
    <property type="entry name" value="PERIPLASMIC BINDING COMPONENT OF ABC TRANSPORTER"/>
    <property type="match status" value="1"/>
</dbReference>
<dbReference type="Pfam" id="PF00496">
    <property type="entry name" value="SBP_bac_5"/>
    <property type="match status" value="1"/>
</dbReference>
<dbReference type="CDD" id="cd08499">
    <property type="entry name" value="PBP2_Ylib_like"/>
    <property type="match status" value="1"/>
</dbReference>
<dbReference type="InterPro" id="IPR023765">
    <property type="entry name" value="SBP_5_CS"/>
</dbReference>
<dbReference type="PIRSF" id="PIRSF002741">
    <property type="entry name" value="MppA"/>
    <property type="match status" value="1"/>
</dbReference>
<evidence type="ECO:0000313" key="6">
    <source>
        <dbReference type="EMBL" id="MDW0116216.1"/>
    </source>
</evidence>
<evidence type="ECO:0000256" key="2">
    <source>
        <dbReference type="ARBA" id="ARBA00005695"/>
    </source>
</evidence>
<dbReference type="SUPFAM" id="SSF53850">
    <property type="entry name" value="Periplasmic binding protein-like II"/>
    <property type="match status" value="1"/>
</dbReference>
<proteinExistence type="inferred from homology"/>
<dbReference type="Gene3D" id="3.40.190.10">
    <property type="entry name" value="Periplasmic binding protein-like II"/>
    <property type="match status" value="1"/>
</dbReference>
<dbReference type="AlphaFoldDB" id="A0AAW9AAK5"/>
<evidence type="ECO:0000259" key="5">
    <source>
        <dbReference type="Pfam" id="PF00496"/>
    </source>
</evidence>
<evidence type="ECO:0000256" key="1">
    <source>
        <dbReference type="ARBA" id="ARBA00004193"/>
    </source>
</evidence>
<keyword evidence="3" id="KW-0813">Transport</keyword>
<gene>
    <name evidence="6" type="ORF">QTL97_04670</name>
</gene>
<comment type="subcellular location">
    <subcellularLocation>
        <location evidence="1">Cell membrane</location>
        <topology evidence="1">Lipid-anchor</topology>
    </subcellularLocation>
</comment>
<comment type="caution">
    <text evidence="6">The sequence shown here is derived from an EMBL/GenBank/DDBJ whole genome shotgun (WGS) entry which is preliminary data.</text>
</comment>
<dbReference type="EMBL" id="JAUBDJ010000002">
    <property type="protein sequence ID" value="MDW0116216.1"/>
    <property type="molecule type" value="Genomic_DNA"/>
</dbReference>
<dbReference type="PANTHER" id="PTHR30290:SF9">
    <property type="entry name" value="OLIGOPEPTIDE-BINDING PROTEIN APPA"/>
    <property type="match status" value="1"/>
</dbReference>
<evidence type="ECO:0000313" key="7">
    <source>
        <dbReference type="Proteomes" id="UP001271648"/>
    </source>
</evidence>
<dbReference type="GO" id="GO:1904680">
    <property type="term" value="F:peptide transmembrane transporter activity"/>
    <property type="evidence" value="ECO:0007669"/>
    <property type="project" value="TreeGrafter"/>
</dbReference>
<accession>A0AAW9AAK5</accession>
<dbReference type="GO" id="GO:0015833">
    <property type="term" value="P:peptide transport"/>
    <property type="evidence" value="ECO:0007669"/>
    <property type="project" value="TreeGrafter"/>
</dbReference>
<protein>
    <submittedName>
        <fullName evidence="6">Glutathione ABC transporter substrate-binding protein</fullName>
    </submittedName>
</protein>
<evidence type="ECO:0000256" key="3">
    <source>
        <dbReference type="ARBA" id="ARBA00022448"/>
    </source>
</evidence>
<dbReference type="Gene3D" id="3.90.76.10">
    <property type="entry name" value="Dipeptide-binding Protein, Domain 1"/>
    <property type="match status" value="1"/>
</dbReference>
<keyword evidence="4" id="KW-0732">Signal</keyword>
<dbReference type="InterPro" id="IPR000914">
    <property type="entry name" value="SBP_5_dom"/>
</dbReference>
<feature type="domain" description="Solute-binding protein family 5" evidence="5">
    <location>
        <begin position="64"/>
        <end position="414"/>
    </location>
</feature>
<dbReference type="Proteomes" id="UP001271648">
    <property type="component" value="Unassembled WGS sequence"/>
</dbReference>
<organism evidence="6 7">
    <name type="scientific">Sporosarcina thermotolerans</name>
    <dbReference type="NCBI Taxonomy" id="633404"/>
    <lineage>
        <taxon>Bacteria</taxon>
        <taxon>Bacillati</taxon>
        <taxon>Bacillota</taxon>
        <taxon>Bacilli</taxon>
        <taxon>Bacillales</taxon>
        <taxon>Caryophanaceae</taxon>
        <taxon>Sporosarcina</taxon>
    </lineage>
</organism>
<name>A0AAW9AAK5_9BACL</name>
<evidence type="ECO:0000256" key="4">
    <source>
        <dbReference type="ARBA" id="ARBA00022729"/>
    </source>
</evidence>